<sequence>MVFINLERFAALSIYNLLLSVILIFISHASSQFNFLKLFIPVFVLGYLVELLGIITSFPFGNYHYGEALGFKLYDVPLIIGANWFMLVMGSGFFVRKVISQPWLQVFAGALVMVIVDYPIEHMASTLDYWYWDGNNIPLSNFLGWFFVSIIMQILFVKYMNKETNHLAIPYLIVVSVFFVLLNLFI</sequence>
<evidence type="ECO:0000313" key="2">
    <source>
        <dbReference type="EMBL" id="AEV31803.1"/>
    </source>
</evidence>
<feature type="transmembrane region" description="Helical" evidence="1">
    <location>
        <begin position="102"/>
        <end position="120"/>
    </location>
</feature>
<evidence type="ECO:0000313" key="3">
    <source>
        <dbReference type="Proteomes" id="UP000005631"/>
    </source>
</evidence>
<keyword evidence="1" id="KW-0812">Transmembrane</keyword>
<protein>
    <submittedName>
        <fullName evidence="2">Putative membrane protein</fullName>
    </submittedName>
</protein>
<reference evidence="2 3" key="1">
    <citation type="journal article" date="2012" name="Stand. Genomic Sci.">
        <title>Genome sequence of the orange-pigmented seawater bacterium Owenweeksia hongkongensis type strain (UST20020801(T)).</title>
        <authorList>
            <person name="Riedel T."/>
            <person name="Held B."/>
            <person name="Nolan M."/>
            <person name="Lucas S."/>
            <person name="Lapidus A."/>
            <person name="Tice H."/>
            <person name="Del Rio T.G."/>
            <person name="Cheng J.F."/>
            <person name="Han C."/>
            <person name="Tapia R."/>
            <person name="Goodwin L.A."/>
            <person name="Pitluck S."/>
            <person name="Liolios K."/>
            <person name="Mavromatis K."/>
            <person name="Pagani I."/>
            <person name="Ivanova N."/>
            <person name="Mikhailova N."/>
            <person name="Pati A."/>
            <person name="Chen A."/>
            <person name="Palaniappan K."/>
            <person name="Rohde M."/>
            <person name="Tindall B.J."/>
            <person name="Detter J.C."/>
            <person name="Goker M."/>
            <person name="Woyke T."/>
            <person name="Bristow J."/>
            <person name="Eisen J.A."/>
            <person name="Markowitz V."/>
            <person name="Hugenholtz P."/>
            <person name="Klenk H.P."/>
            <person name="Kyrpides N.C."/>
        </authorList>
    </citation>
    <scope>NUCLEOTIDE SEQUENCE</scope>
    <source>
        <strain evidence="3">DSM 17368 / JCM 12287 / NRRL B-23963</strain>
    </source>
</reference>
<evidence type="ECO:0000256" key="1">
    <source>
        <dbReference type="SAM" id="Phobius"/>
    </source>
</evidence>
<keyword evidence="3" id="KW-1185">Reference proteome</keyword>
<accession>G8R253</accession>
<feature type="transmembrane region" description="Helical" evidence="1">
    <location>
        <begin position="6"/>
        <end position="26"/>
    </location>
</feature>
<dbReference type="STRING" id="926562.Oweho_0790"/>
<dbReference type="InterPro" id="IPR007354">
    <property type="entry name" value="CruF-like"/>
</dbReference>
<dbReference type="AlphaFoldDB" id="G8R253"/>
<keyword evidence="1" id="KW-1133">Transmembrane helix</keyword>
<dbReference type="EMBL" id="CP003156">
    <property type="protein sequence ID" value="AEV31803.1"/>
    <property type="molecule type" value="Genomic_DNA"/>
</dbReference>
<proteinExistence type="predicted"/>
<dbReference type="HOGENOM" id="CLU_070738_2_0_10"/>
<feature type="transmembrane region" description="Helical" evidence="1">
    <location>
        <begin position="38"/>
        <end position="58"/>
    </location>
</feature>
<organism evidence="2 3">
    <name type="scientific">Owenweeksia hongkongensis (strain DSM 17368 / CIP 108786 / JCM 12287 / NRRL B-23963 / UST20020801)</name>
    <dbReference type="NCBI Taxonomy" id="926562"/>
    <lineage>
        <taxon>Bacteria</taxon>
        <taxon>Pseudomonadati</taxon>
        <taxon>Bacteroidota</taxon>
        <taxon>Flavobacteriia</taxon>
        <taxon>Flavobacteriales</taxon>
        <taxon>Owenweeksiaceae</taxon>
        <taxon>Owenweeksia</taxon>
    </lineage>
</organism>
<dbReference type="eggNOG" id="COG2324">
    <property type="taxonomic scope" value="Bacteria"/>
</dbReference>
<dbReference type="Proteomes" id="UP000005631">
    <property type="component" value="Chromosome"/>
</dbReference>
<feature type="transmembrane region" description="Helical" evidence="1">
    <location>
        <begin position="78"/>
        <end position="95"/>
    </location>
</feature>
<feature type="transmembrane region" description="Helical" evidence="1">
    <location>
        <begin position="167"/>
        <end position="185"/>
    </location>
</feature>
<dbReference type="Pfam" id="PF04240">
    <property type="entry name" value="Caroten_synth"/>
    <property type="match status" value="1"/>
</dbReference>
<dbReference type="PANTHER" id="PTHR39419:SF1">
    <property type="entry name" value="SLL0814 PROTEIN"/>
    <property type="match status" value="1"/>
</dbReference>
<gene>
    <name evidence="2" type="ordered locus">Oweho_0790</name>
</gene>
<dbReference type="KEGG" id="oho:Oweho_0790"/>
<feature type="transmembrane region" description="Helical" evidence="1">
    <location>
        <begin position="140"/>
        <end position="160"/>
    </location>
</feature>
<dbReference type="PANTHER" id="PTHR39419">
    <property type="entry name" value="SLL0814 PROTEIN"/>
    <property type="match status" value="1"/>
</dbReference>
<name>G8R253_OWEHD</name>
<keyword evidence="1" id="KW-0472">Membrane</keyword>